<dbReference type="GO" id="GO:0005524">
    <property type="term" value="F:ATP binding"/>
    <property type="evidence" value="ECO:0007669"/>
    <property type="project" value="UniProtKB-KW"/>
</dbReference>
<gene>
    <name evidence="12" type="ORF">SLNWT_6164</name>
</gene>
<evidence type="ECO:0000256" key="4">
    <source>
        <dbReference type="ARBA" id="ARBA00022597"/>
    </source>
</evidence>
<feature type="compositionally biased region" description="Low complexity" evidence="10">
    <location>
        <begin position="522"/>
        <end position="540"/>
    </location>
</feature>
<comment type="subcellular location">
    <subcellularLocation>
        <location evidence="1">Cell membrane</location>
        <topology evidence="1">Peripheral membrane protein</topology>
    </subcellularLocation>
</comment>
<evidence type="ECO:0000256" key="3">
    <source>
        <dbReference type="ARBA" id="ARBA00022475"/>
    </source>
</evidence>
<evidence type="ECO:0000256" key="2">
    <source>
        <dbReference type="ARBA" id="ARBA00022448"/>
    </source>
</evidence>
<dbReference type="KEGG" id="sals:SLNWT_6164"/>
<feature type="compositionally biased region" description="Gly residues" evidence="10">
    <location>
        <begin position="545"/>
        <end position="555"/>
    </location>
</feature>
<evidence type="ECO:0000313" key="12">
    <source>
        <dbReference type="EMBL" id="AJE86540.1"/>
    </source>
</evidence>
<keyword evidence="3" id="KW-1003">Cell membrane</keyword>
<dbReference type="InterPro" id="IPR003593">
    <property type="entry name" value="AAA+_ATPase"/>
</dbReference>
<dbReference type="GO" id="GO:0016887">
    <property type="term" value="F:ATP hydrolysis activity"/>
    <property type="evidence" value="ECO:0007669"/>
    <property type="project" value="InterPro"/>
</dbReference>
<keyword evidence="13" id="KW-1185">Reference proteome</keyword>
<evidence type="ECO:0000256" key="1">
    <source>
        <dbReference type="ARBA" id="ARBA00004202"/>
    </source>
</evidence>
<evidence type="ECO:0000259" key="11">
    <source>
        <dbReference type="PROSITE" id="PS50893"/>
    </source>
</evidence>
<keyword evidence="9" id="KW-0472">Membrane</keyword>
<dbReference type="InterPro" id="IPR027417">
    <property type="entry name" value="P-loop_NTPase"/>
</dbReference>
<organism evidence="12 13">
    <name type="scientific">Streptomyces albus (strain ATCC 21838 / DSM 41398 / FERM P-419 / JCM 4703 / NBRC 107858)</name>
    <dbReference type="NCBI Taxonomy" id="1081613"/>
    <lineage>
        <taxon>Bacteria</taxon>
        <taxon>Bacillati</taxon>
        <taxon>Actinomycetota</taxon>
        <taxon>Actinomycetes</taxon>
        <taxon>Kitasatosporales</taxon>
        <taxon>Streptomycetaceae</taxon>
        <taxon>Streptomyces</taxon>
    </lineage>
</organism>
<dbReference type="GO" id="GO:0005886">
    <property type="term" value="C:plasma membrane"/>
    <property type="evidence" value="ECO:0007669"/>
    <property type="project" value="UniProtKB-SubCell"/>
</dbReference>
<keyword evidence="7" id="KW-0067">ATP-binding</keyword>
<dbReference type="SUPFAM" id="SSF52540">
    <property type="entry name" value="P-loop containing nucleoside triphosphate hydrolases"/>
    <property type="match status" value="2"/>
</dbReference>
<dbReference type="FunFam" id="3.40.50.300:FF:000127">
    <property type="entry name" value="Ribose import ATP-binding protein RbsA"/>
    <property type="match status" value="1"/>
</dbReference>
<evidence type="ECO:0000256" key="5">
    <source>
        <dbReference type="ARBA" id="ARBA00022737"/>
    </source>
</evidence>
<accession>A0A0B5F4L4</accession>
<sequence>MTSSAPPLLAMRGIAKSFPGVRALSGVDLTVHAGEVVALLGENGAGKSTLMNILAGVHADYEGSILRDGEPVSLHSPRDAAQHGIAMIHQELNLVPELSVAENVFLGREPTTARGTVRRREMEERTTRLLAGLGLDLPPRLALKHCQIAERQLIEVAKALSLDVRILVMDEPTSALADAEVRRLHAVIRGLTARGVGVVYISHRLEELAEIADSVTVLRDGVCTGRRAMAETSRAELVRLMVGRPLDELYPRRPGQAPAAPPRLSVRGLRLPSVGGGPALHGIDLTVAPGEIVGLAGLMGAGRTEVLQSLFGHYGARASGEFTLDGRAYRPRSPGQAIRRGLALVAEDRKAQSLVLGNTVRFNASLAALGRFGTPWRTVRRRREAAAVRGQLDALAVRTPGMEVPAGQLSGGNQQKVVLAKCLLTEPGLLLMDEPTRGIDIGAKAQIHTLMDRLAQQGTAILAVSSELPELIGMCDRILVLCEGRLTGEFHRDPARGPVADEESLLTAAMARRTVADAPKTAVVDPGAGPAVPAPRAGGPTSRAGGTGDPGGGPGEANEDEESGA</sequence>
<dbReference type="CDD" id="cd03216">
    <property type="entry name" value="ABC_Carb_Monos_I"/>
    <property type="match status" value="1"/>
</dbReference>
<keyword evidence="2" id="KW-0813">Transport</keyword>
<name>A0A0B5F4L4_STRA4</name>
<evidence type="ECO:0000256" key="8">
    <source>
        <dbReference type="ARBA" id="ARBA00022967"/>
    </source>
</evidence>
<evidence type="ECO:0000256" key="9">
    <source>
        <dbReference type="ARBA" id="ARBA00023136"/>
    </source>
</evidence>
<dbReference type="PANTHER" id="PTHR43790:SF3">
    <property type="entry name" value="D-ALLOSE IMPORT ATP-BINDING PROTEIN ALSA-RELATED"/>
    <property type="match status" value="1"/>
</dbReference>
<dbReference type="EMBL" id="CP010519">
    <property type="protein sequence ID" value="AJE86540.1"/>
    <property type="molecule type" value="Genomic_DNA"/>
</dbReference>
<dbReference type="PROSITE" id="PS50893">
    <property type="entry name" value="ABC_TRANSPORTER_2"/>
    <property type="match status" value="2"/>
</dbReference>
<feature type="region of interest" description="Disordered" evidence="10">
    <location>
        <begin position="517"/>
        <end position="565"/>
    </location>
</feature>
<dbReference type="Pfam" id="PF00005">
    <property type="entry name" value="ABC_tran"/>
    <property type="match status" value="2"/>
</dbReference>
<proteinExistence type="predicted"/>
<reference evidence="12 13" key="1">
    <citation type="submission" date="2015-01" db="EMBL/GenBank/DDBJ databases">
        <title>Enhanced salinomycin production by adjusting the supply of polyketide extender units in Streptomyce albus DSM 41398.</title>
        <authorList>
            <person name="Lu C."/>
        </authorList>
    </citation>
    <scope>NUCLEOTIDE SEQUENCE [LARGE SCALE GENOMIC DNA]</scope>
    <source>
        <strain evidence="13">ATCC 21838 / DSM 41398 / FERM P-419 / JCM 4703 / NBRC 107858</strain>
    </source>
</reference>
<dbReference type="PROSITE" id="PS00211">
    <property type="entry name" value="ABC_TRANSPORTER_1"/>
    <property type="match status" value="1"/>
</dbReference>
<evidence type="ECO:0000313" key="13">
    <source>
        <dbReference type="Proteomes" id="UP000031523"/>
    </source>
</evidence>
<protein>
    <submittedName>
        <fullName evidence="12">ABC transporter</fullName>
    </submittedName>
</protein>
<dbReference type="PANTHER" id="PTHR43790">
    <property type="entry name" value="CARBOHYDRATE TRANSPORT ATP-BINDING PROTEIN MG119-RELATED"/>
    <property type="match status" value="1"/>
</dbReference>
<keyword evidence="4" id="KW-0762">Sugar transport</keyword>
<dbReference type="CDD" id="cd03215">
    <property type="entry name" value="ABC_Carb_Monos_II"/>
    <property type="match status" value="1"/>
</dbReference>
<dbReference type="Gene3D" id="3.40.50.300">
    <property type="entry name" value="P-loop containing nucleotide triphosphate hydrolases"/>
    <property type="match status" value="2"/>
</dbReference>
<keyword evidence="6" id="KW-0547">Nucleotide-binding</keyword>
<evidence type="ECO:0000256" key="7">
    <source>
        <dbReference type="ARBA" id="ARBA00022840"/>
    </source>
</evidence>
<evidence type="ECO:0000256" key="6">
    <source>
        <dbReference type="ARBA" id="ARBA00022741"/>
    </source>
</evidence>
<feature type="domain" description="ABC transporter" evidence="11">
    <location>
        <begin position="9"/>
        <end position="245"/>
    </location>
</feature>
<keyword evidence="5" id="KW-0677">Repeat</keyword>
<dbReference type="InterPro" id="IPR003439">
    <property type="entry name" value="ABC_transporter-like_ATP-bd"/>
</dbReference>
<dbReference type="InterPro" id="IPR050107">
    <property type="entry name" value="ABC_carbohydrate_import_ATPase"/>
</dbReference>
<dbReference type="AlphaFoldDB" id="A0A0B5F4L4"/>
<dbReference type="SMART" id="SM00382">
    <property type="entry name" value="AAA"/>
    <property type="match status" value="2"/>
</dbReference>
<feature type="domain" description="ABC transporter" evidence="11">
    <location>
        <begin position="264"/>
        <end position="508"/>
    </location>
</feature>
<keyword evidence="8" id="KW-1278">Translocase</keyword>
<evidence type="ECO:0000256" key="10">
    <source>
        <dbReference type="SAM" id="MobiDB-lite"/>
    </source>
</evidence>
<dbReference type="InterPro" id="IPR017871">
    <property type="entry name" value="ABC_transporter-like_CS"/>
</dbReference>
<dbReference type="Proteomes" id="UP000031523">
    <property type="component" value="Chromosome"/>
</dbReference>